<accession>M2W411</accession>
<dbReference type="Pfam" id="PF01975">
    <property type="entry name" value="SurE"/>
    <property type="match status" value="1"/>
</dbReference>
<dbReference type="EMBL" id="KB454499">
    <property type="protein sequence ID" value="EME30486.1"/>
    <property type="molecule type" value="Genomic_DNA"/>
</dbReference>
<feature type="domain" description="Survival protein SurE-like phosphatase/nucleotidase" evidence="4">
    <location>
        <begin position="6"/>
        <end position="217"/>
    </location>
</feature>
<reference evidence="6" key="1">
    <citation type="journal article" date="2013" name="Science">
        <title>Gene transfer from bacteria and archaea facilitated evolution of an extremophilic eukaryote.</title>
        <authorList>
            <person name="Schonknecht G."/>
            <person name="Chen W.H."/>
            <person name="Ternes C.M."/>
            <person name="Barbier G.G."/>
            <person name="Shrestha R.P."/>
            <person name="Stanke M."/>
            <person name="Brautigam A."/>
            <person name="Baker B.J."/>
            <person name="Banfield J.F."/>
            <person name="Garavito R.M."/>
            <person name="Carr K."/>
            <person name="Wilkerson C."/>
            <person name="Rensing S.A."/>
            <person name="Gagneul D."/>
            <person name="Dickenson N.E."/>
            <person name="Oesterhelt C."/>
            <person name="Lercher M.J."/>
            <person name="Weber A.P."/>
        </authorList>
    </citation>
    <scope>NUCLEOTIDE SEQUENCE [LARGE SCALE GENOMIC DNA]</scope>
    <source>
        <strain evidence="6">074W</strain>
    </source>
</reference>
<dbReference type="GeneID" id="17089212"/>
<evidence type="ECO:0000313" key="5">
    <source>
        <dbReference type="EMBL" id="EME30486.1"/>
    </source>
</evidence>
<protein>
    <submittedName>
        <fullName evidence="5">5'-nucleotidase</fullName>
        <ecNumber evidence="5">3.1.3.5</ecNumber>
    </submittedName>
</protein>
<gene>
    <name evidence="5" type="ORF">Gasu_21600</name>
</gene>
<keyword evidence="2" id="KW-0479">Metal-binding</keyword>
<organism evidence="5 6">
    <name type="scientific">Galdieria sulphuraria</name>
    <name type="common">Red alga</name>
    <dbReference type="NCBI Taxonomy" id="130081"/>
    <lineage>
        <taxon>Eukaryota</taxon>
        <taxon>Rhodophyta</taxon>
        <taxon>Bangiophyceae</taxon>
        <taxon>Galdieriales</taxon>
        <taxon>Galdieriaceae</taxon>
        <taxon>Galdieria</taxon>
    </lineage>
</organism>
<dbReference type="InterPro" id="IPR030048">
    <property type="entry name" value="SurE"/>
</dbReference>
<comment type="similarity">
    <text evidence="1">Belongs to the SurE nucleotidase family.</text>
</comment>
<evidence type="ECO:0000256" key="3">
    <source>
        <dbReference type="ARBA" id="ARBA00022801"/>
    </source>
</evidence>
<dbReference type="GO" id="GO:0046872">
    <property type="term" value="F:metal ion binding"/>
    <property type="evidence" value="ECO:0007669"/>
    <property type="project" value="UniProtKB-KW"/>
</dbReference>
<evidence type="ECO:0000259" key="4">
    <source>
        <dbReference type="Pfam" id="PF01975"/>
    </source>
</evidence>
<dbReference type="AlphaFoldDB" id="M2W411"/>
<dbReference type="STRING" id="130081.M2W411"/>
<evidence type="ECO:0000313" key="6">
    <source>
        <dbReference type="Proteomes" id="UP000030680"/>
    </source>
</evidence>
<evidence type="ECO:0000256" key="2">
    <source>
        <dbReference type="ARBA" id="ARBA00022723"/>
    </source>
</evidence>
<proteinExistence type="inferred from homology"/>
<dbReference type="PANTHER" id="PTHR30457">
    <property type="entry name" value="5'-NUCLEOTIDASE SURE"/>
    <property type="match status" value="1"/>
</dbReference>
<dbReference type="InterPro" id="IPR036523">
    <property type="entry name" value="SurE-like_sf"/>
</dbReference>
<dbReference type="EC" id="3.1.3.5" evidence="5"/>
<dbReference type="RefSeq" id="XP_005707006.1">
    <property type="nucleotide sequence ID" value="XM_005706949.1"/>
</dbReference>
<dbReference type="Proteomes" id="UP000030680">
    <property type="component" value="Unassembled WGS sequence"/>
</dbReference>
<name>M2W411_GALSU</name>
<dbReference type="InterPro" id="IPR002828">
    <property type="entry name" value="SurE-like_Pase/nucleotidase"/>
</dbReference>
<dbReference type="KEGG" id="gsl:Gasu_21600"/>
<evidence type="ECO:0000256" key="1">
    <source>
        <dbReference type="ARBA" id="ARBA00011062"/>
    </source>
</evidence>
<dbReference type="GO" id="GO:0008253">
    <property type="term" value="F:5'-nucleotidase activity"/>
    <property type="evidence" value="ECO:0007669"/>
    <property type="project" value="UniProtKB-EC"/>
</dbReference>
<dbReference type="Gramene" id="EME30486">
    <property type="protein sequence ID" value="EME30486"/>
    <property type="gene ID" value="Gasu_21600"/>
</dbReference>
<dbReference type="OrthoDB" id="202825at2759"/>
<keyword evidence="3 5" id="KW-0378">Hydrolase</keyword>
<dbReference type="SUPFAM" id="SSF64167">
    <property type="entry name" value="SurE-like"/>
    <property type="match status" value="1"/>
</dbReference>
<keyword evidence="6" id="KW-1185">Reference proteome</keyword>
<sequence length="324" mass="36150">MNPPCILLTNDDGVTSPGILLLAKRFTSWGCKVIVVAPDTDQSACSHRLTMSSDLRMKQLRNFGENIFSVSGSPADCVSVALDPNGLLYYKNLVPTMAISGINLGPNTSHDVLHSGTFAGARHAAFYGVPSVATSLASNDMREENILTAVEATFQLCSKLLTFLPQRPKNFQRPLSTFYRRRVEESLTEDQYFDLLLQCFQTGDLLLNLNVPSKWNGKFLSTSLGGVFYRDVLQRVSEKEENSRSTEDEIFRLVVHGGIDFVPDERLTDIEVLRKKFASITCLSTWPETHPFEIPCSVLKYALQSSKNGFPTWIEKALELQSQL</sequence>
<dbReference type="OMA" id="RNWPRNH"/>
<dbReference type="eggNOG" id="ENOG502QUQI">
    <property type="taxonomic scope" value="Eukaryota"/>
</dbReference>
<dbReference type="Gene3D" id="3.40.1210.10">
    <property type="entry name" value="Survival protein SurE-like phosphatase/nucleotidase"/>
    <property type="match status" value="1"/>
</dbReference>
<dbReference type="PANTHER" id="PTHR30457:SF0">
    <property type="entry name" value="PHOSPHATASE, PUTATIVE (AFU_ORTHOLOGUE AFUA_4G01070)-RELATED"/>
    <property type="match status" value="1"/>
</dbReference>